<dbReference type="GO" id="GO:0005739">
    <property type="term" value="C:mitochondrion"/>
    <property type="evidence" value="ECO:0007669"/>
    <property type="project" value="TreeGrafter"/>
</dbReference>
<keyword evidence="2" id="KW-1185">Reference proteome</keyword>
<organism evidence="1 2">
    <name type="scientific">Leptobrachium leishanense</name>
    <name type="common">Leishan spiny toad</name>
    <dbReference type="NCBI Taxonomy" id="445787"/>
    <lineage>
        <taxon>Eukaryota</taxon>
        <taxon>Metazoa</taxon>
        <taxon>Chordata</taxon>
        <taxon>Craniata</taxon>
        <taxon>Vertebrata</taxon>
        <taxon>Euteleostomi</taxon>
        <taxon>Amphibia</taxon>
        <taxon>Batrachia</taxon>
        <taxon>Anura</taxon>
        <taxon>Pelobatoidea</taxon>
        <taxon>Megophryidae</taxon>
        <taxon>Leptobrachium</taxon>
    </lineage>
</organism>
<name>A0A8C5QIE0_9ANUR</name>
<dbReference type="Proteomes" id="UP000694569">
    <property type="component" value="Unplaced"/>
</dbReference>
<dbReference type="Ensembl" id="ENSLLET00000038401.1">
    <property type="protein sequence ID" value="ENSLLEP00000036976.1"/>
    <property type="gene ID" value="ENSLLEG00000023414.1"/>
</dbReference>
<reference evidence="1" key="1">
    <citation type="submission" date="2025-08" db="UniProtKB">
        <authorList>
            <consortium name="Ensembl"/>
        </authorList>
    </citation>
    <scope>IDENTIFICATION</scope>
</reference>
<dbReference type="PANTHER" id="PTHR15426:SF6">
    <property type="entry name" value="PROTEIN DEPP1"/>
    <property type="match status" value="1"/>
</dbReference>
<accession>A0A8C5QIE0</accession>
<dbReference type="AlphaFoldDB" id="A0A8C5QIE0"/>
<proteinExistence type="predicted"/>
<dbReference type="PANTHER" id="PTHR15426">
    <property type="entry name" value="PROTEIN DEPP1"/>
    <property type="match status" value="1"/>
</dbReference>
<dbReference type="Pfam" id="PF15343">
    <property type="entry name" value="DEPP"/>
    <property type="match status" value="1"/>
</dbReference>
<dbReference type="OrthoDB" id="8916819at2759"/>
<dbReference type="GO" id="GO:0010506">
    <property type="term" value="P:regulation of autophagy"/>
    <property type="evidence" value="ECO:0007669"/>
    <property type="project" value="TreeGrafter"/>
</dbReference>
<evidence type="ECO:0000313" key="1">
    <source>
        <dbReference type="Ensembl" id="ENSLLEP00000036976.1"/>
    </source>
</evidence>
<evidence type="ECO:0000313" key="2">
    <source>
        <dbReference type="Proteomes" id="UP000694569"/>
    </source>
</evidence>
<protein>
    <submittedName>
        <fullName evidence="1">Uncharacterized protein</fullName>
    </submittedName>
</protein>
<dbReference type="InterPro" id="IPR020133">
    <property type="entry name" value="DEPP"/>
</dbReference>
<sequence>MRSQLLISVAQLPTISEDAEASAQCGQNGADFYKSNGLDEYVKSIQTLAQPSSLMNLGQQGQVRSQRRCRVRVRSSRCGDGKLLSVTQNATCRANVLALQTNADPLAWLYRQTGKENKDCTDSSESELASLPQTLHSVIPKNLLKTTMACRKQVCIRDQAIDTQRLQEKRSRTPRLTRKCRSQGVVSRLQNPQLPVIYEL</sequence>
<reference evidence="1" key="2">
    <citation type="submission" date="2025-09" db="UniProtKB">
        <authorList>
            <consortium name="Ensembl"/>
        </authorList>
    </citation>
    <scope>IDENTIFICATION</scope>
</reference>
<dbReference type="GeneTree" id="ENSGT01010000230218"/>